<evidence type="ECO:0000256" key="1">
    <source>
        <dbReference type="ARBA" id="ARBA00011738"/>
    </source>
</evidence>
<dbReference type="Pfam" id="PF00383">
    <property type="entry name" value="dCMP_cyt_deam_1"/>
    <property type="match status" value="1"/>
</dbReference>
<comment type="similarity">
    <text evidence="7">Belongs to the cytidine and deoxycytidylate deaminase family.</text>
</comment>
<comment type="subunit">
    <text evidence="1 7">Homodimer.</text>
</comment>
<evidence type="ECO:0000256" key="5">
    <source>
        <dbReference type="ARBA" id="ARBA00022833"/>
    </source>
</evidence>
<comment type="catalytic activity">
    <reaction evidence="6 7">
        <text>adenosine(34) in tRNA + H2O + H(+) = inosine(34) in tRNA + NH4(+)</text>
        <dbReference type="Rhea" id="RHEA:43168"/>
        <dbReference type="Rhea" id="RHEA-COMP:10373"/>
        <dbReference type="Rhea" id="RHEA-COMP:10374"/>
        <dbReference type="ChEBI" id="CHEBI:15377"/>
        <dbReference type="ChEBI" id="CHEBI:15378"/>
        <dbReference type="ChEBI" id="CHEBI:28938"/>
        <dbReference type="ChEBI" id="CHEBI:74411"/>
        <dbReference type="ChEBI" id="CHEBI:82852"/>
        <dbReference type="EC" id="3.5.4.33"/>
    </reaction>
</comment>
<proteinExistence type="inferred from homology"/>
<dbReference type="Gene3D" id="3.40.140.10">
    <property type="entry name" value="Cytidine Deaminase, domain 2"/>
    <property type="match status" value="1"/>
</dbReference>
<evidence type="ECO:0000256" key="2">
    <source>
        <dbReference type="ARBA" id="ARBA00022694"/>
    </source>
</evidence>
<feature type="active site" description="Proton donor" evidence="7">
    <location>
        <position position="55"/>
    </location>
</feature>
<keyword evidence="2 7" id="KW-0819">tRNA processing</keyword>
<reference evidence="9" key="2">
    <citation type="journal article" date="2021" name="PeerJ">
        <title>Extensive microbial diversity within the chicken gut microbiome revealed by metagenomics and culture.</title>
        <authorList>
            <person name="Gilroy R."/>
            <person name="Ravi A."/>
            <person name="Getino M."/>
            <person name="Pursley I."/>
            <person name="Horton D.L."/>
            <person name="Alikhan N.F."/>
            <person name="Baker D."/>
            <person name="Gharbi K."/>
            <person name="Hall N."/>
            <person name="Watson M."/>
            <person name="Adriaenssens E.M."/>
            <person name="Foster-Nyarko E."/>
            <person name="Jarju S."/>
            <person name="Secka A."/>
            <person name="Antonio M."/>
            <person name="Oren A."/>
            <person name="Chaudhuri R.R."/>
            <person name="La Ragione R."/>
            <person name="Hildebrand F."/>
            <person name="Pallen M.J."/>
        </authorList>
    </citation>
    <scope>NUCLEOTIDE SEQUENCE</scope>
    <source>
        <strain evidence="9">CHK184-25365</strain>
    </source>
</reference>
<feature type="binding site" evidence="7">
    <location>
        <position position="83"/>
    </location>
    <ligand>
        <name>Zn(2+)</name>
        <dbReference type="ChEBI" id="CHEBI:29105"/>
        <note>catalytic</note>
    </ligand>
</feature>
<reference evidence="9" key="1">
    <citation type="submission" date="2020-10" db="EMBL/GenBank/DDBJ databases">
        <authorList>
            <person name="Gilroy R."/>
        </authorList>
    </citation>
    <scope>NUCLEOTIDE SEQUENCE</scope>
    <source>
        <strain evidence="9">CHK184-25365</strain>
    </source>
</reference>
<evidence type="ECO:0000256" key="4">
    <source>
        <dbReference type="ARBA" id="ARBA00022801"/>
    </source>
</evidence>
<evidence type="ECO:0000259" key="8">
    <source>
        <dbReference type="PROSITE" id="PS51747"/>
    </source>
</evidence>
<dbReference type="InterPro" id="IPR016193">
    <property type="entry name" value="Cytidine_deaminase-like"/>
</dbReference>
<sequence length="163" mass="18041">MTEDQQFMTLAIQQAEFAASLGEVPVGAVLVRHGEVIAAGYNRREIDKDPLAHAELLCIKQASLALGGWRIPQSTLYVTLEPCPMCAGGILNARIDRVVYGAKDPKAGSVDSVVQLYQLPYNWKPQVTGGVLEEDCAELLRRFFAQLRERRKKSGGWNRSPKD</sequence>
<feature type="binding site" evidence="7">
    <location>
        <position position="86"/>
    </location>
    <ligand>
        <name>Zn(2+)</name>
        <dbReference type="ChEBI" id="CHEBI:29105"/>
        <note>catalytic</note>
    </ligand>
</feature>
<organism evidence="9 10">
    <name type="scientific">Candidatus Egerieicola pullicola</name>
    <dbReference type="NCBI Taxonomy" id="2840775"/>
    <lineage>
        <taxon>Bacteria</taxon>
        <taxon>Bacillati</taxon>
        <taxon>Bacillota</taxon>
        <taxon>Clostridia</taxon>
        <taxon>Eubacteriales</taxon>
        <taxon>Oscillospiraceae</taxon>
        <taxon>Oscillospiraceae incertae sedis</taxon>
        <taxon>Candidatus Egerieicola</taxon>
    </lineage>
</organism>
<gene>
    <name evidence="7" type="primary">tadA</name>
    <name evidence="9" type="ORF">IAB36_01630</name>
</gene>
<evidence type="ECO:0000313" key="9">
    <source>
        <dbReference type="EMBL" id="HIR40511.1"/>
    </source>
</evidence>
<accession>A0A9D1AJV6</accession>
<keyword evidence="5 7" id="KW-0862">Zinc</keyword>
<dbReference type="EC" id="3.5.4.33" evidence="7"/>
<evidence type="ECO:0000256" key="3">
    <source>
        <dbReference type="ARBA" id="ARBA00022723"/>
    </source>
</evidence>
<dbReference type="GO" id="GO:0052717">
    <property type="term" value="F:tRNA-specific adenosine-34 deaminase activity"/>
    <property type="evidence" value="ECO:0007669"/>
    <property type="project" value="UniProtKB-UniRule"/>
</dbReference>
<comment type="caution">
    <text evidence="9">The sequence shown here is derived from an EMBL/GenBank/DDBJ whole genome shotgun (WGS) entry which is preliminary data.</text>
</comment>
<name>A0A9D1AJV6_9FIRM</name>
<dbReference type="PANTHER" id="PTHR11079:SF179">
    <property type="entry name" value="TRNA(ADENINE(34)) DEAMINASE, CHLOROPLASTIC"/>
    <property type="match status" value="1"/>
</dbReference>
<dbReference type="PROSITE" id="PS51747">
    <property type="entry name" value="CYT_DCMP_DEAMINASES_2"/>
    <property type="match status" value="1"/>
</dbReference>
<feature type="binding site" evidence="7">
    <location>
        <position position="53"/>
    </location>
    <ligand>
        <name>Zn(2+)</name>
        <dbReference type="ChEBI" id="CHEBI:29105"/>
        <note>catalytic</note>
    </ligand>
</feature>
<dbReference type="EMBL" id="DVGY01000040">
    <property type="protein sequence ID" value="HIR40511.1"/>
    <property type="molecule type" value="Genomic_DNA"/>
</dbReference>
<dbReference type="PANTHER" id="PTHR11079">
    <property type="entry name" value="CYTOSINE DEAMINASE FAMILY MEMBER"/>
    <property type="match status" value="1"/>
</dbReference>
<keyword evidence="4 7" id="KW-0378">Hydrolase</keyword>
<evidence type="ECO:0000313" key="10">
    <source>
        <dbReference type="Proteomes" id="UP000886749"/>
    </source>
</evidence>
<dbReference type="NCBIfam" id="NF008113">
    <property type="entry name" value="PRK10860.1"/>
    <property type="match status" value="1"/>
</dbReference>
<dbReference type="AlphaFoldDB" id="A0A9D1AJV6"/>
<keyword evidence="3 7" id="KW-0479">Metal-binding</keyword>
<feature type="domain" description="CMP/dCMP-type deaminase" evidence="8">
    <location>
        <begin position="2"/>
        <end position="111"/>
    </location>
</feature>
<dbReference type="HAMAP" id="MF_00972">
    <property type="entry name" value="tRNA_aden_deaminase"/>
    <property type="match status" value="1"/>
</dbReference>
<evidence type="ECO:0000256" key="7">
    <source>
        <dbReference type="HAMAP-Rule" id="MF_00972"/>
    </source>
</evidence>
<comment type="function">
    <text evidence="7">Catalyzes the deamination of adenosine to inosine at the wobble position 34 of tRNA(Arg2).</text>
</comment>
<evidence type="ECO:0000256" key="6">
    <source>
        <dbReference type="ARBA" id="ARBA00048045"/>
    </source>
</evidence>
<comment type="cofactor">
    <cofactor evidence="7">
        <name>Zn(2+)</name>
        <dbReference type="ChEBI" id="CHEBI:29105"/>
    </cofactor>
    <text evidence="7">Binds 1 zinc ion per subunit.</text>
</comment>
<dbReference type="InterPro" id="IPR028883">
    <property type="entry name" value="tRNA_aden_deaminase"/>
</dbReference>
<protein>
    <recommendedName>
        <fullName evidence="7">tRNA-specific adenosine deaminase</fullName>
        <ecNumber evidence="7">3.5.4.33</ecNumber>
    </recommendedName>
</protein>
<dbReference type="InterPro" id="IPR002125">
    <property type="entry name" value="CMP_dCMP_dom"/>
</dbReference>
<dbReference type="GO" id="GO:0002100">
    <property type="term" value="P:tRNA wobble adenosine to inosine editing"/>
    <property type="evidence" value="ECO:0007669"/>
    <property type="project" value="UniProtKB-UniRule"/>
</dbReference>
<dbReference type="CDD" id="cd01285">
    <property type="entry name" value="nucleoside_deaminase"/>
    <property type="match status" value="1"/>
</dbReference>
<dbReference type="FunFam" id="3.40.140.10:FF:000005">
    <property type="entry name" value="tRNA-specific adenosine deaminase"/>
    <property type="match status" value="1"/>
</dbReference>
<dbReference type="SUPFAM" id="SSF53927">
    <property type="entry name" value="Cytidine deaminase-like"/>
    <property type="match status" value="1"/>
</dbReference>
<dbReference type="GO" id="GO:0008270">
    <property type="term" value="F:zinc ion binding"/>
    <property type="evidence" value="ECO:0007669"/>
    <property type="project" value="UniProtKB-UniRule"/>
</dbReference>
<dbReference type="Proteomes" id="UP000886749">
    <property type="component" value="Unassembled WGS sequence"/>
</dbReference>